<organism evidence="1 2">
    <name type="scientific">Candidatus Avipropionibacterium avicola</name>
    <dbReference type="NCBI Taxonomy" id="2840701"/>
    <lineage>
        <taxon>Bacteria</taxon>
        <taxon>Bacillati</taxon>
        <taxon>Actinomycetota</taxon>
        <taxon>Actinomycetes</taxon>
        <taxon>Propionibacteriales</taxon>
        <taxon>Propionibacteriaceae</taxon>
        <taxon>Propionibacteriaceae incertae sedis</taxon>
        <taxon>Candidatus Avipropionibacterium</taxon>
    </lineage>
</organism>
<protein>
    <submittedName>
        <fullName evidence="1">YbjN domain-containing protein</fullName>
    </submittedName>
</protein>
<dbReference type="Pfam" id="PF10722">
    <property type="entry name" value="YbjN"/>
    <property type="match status" value="1"/>
</dbReference>
<evidence type="ECO:0000313" key="2">
    <source>
        <dbReference type="Proteomes" id="UP000886842"/>
    </source>
</evidence>
<sequence length="152" mass="17489">MSGDEVVTPLTWDRVAIILQGEDYAYEVDDDGDIWGAWQYGTMHFLLRGMSDEILCVQGMWHGELAEDDYAIAQDMCNTWNCDERWPKTYVETDDDGAVLVRTEDTVNYAHGATTDQLRLHINGSLDAAEEFFGRLNLAFPETWERFRPDQQ</sequence>
<evidence type="ECO:0000313" key="1">
    <source>
        <dbReference type="EMBL" id="HIT76182.1"/>
    </source>
</evidence>
<reference evidence="1" key="2">
    <citation type="journal article" date="2021" name="PeerJ">
        <title>Extensive microbial diversity within the chicken gut microbiome revealed by metagenomics and culture.</title>
        <authorList>
            <person name="Gilroy R."/>
            <person name="Ravi A."/>
            <person name="Getino M."/>
            <person name="Pursley I."/>
            <person name="Horton D.L."/>
            <person name="Alikhan N.F."/>
            <person name="Baker D."/>
            <person name="Gharbi K."/>
            <person name="Hall N."/>
            <person name="Watson M."/>
            <person name="Adriaenssens E.M."/>
            <person name="Foster-Nyarko E."/>
            <person name="Jarju S."/>
            <person name="Secka A."/>
            <person name="Antonio M."/>
            <person name="Oren A."/>
            <person name="Chaudhuri R.R."/>
            <person name="La Ragione R."/>
            <person name="Hildebrand F."/>
            <person name="Pallen M.J."/>
        </authorList>
    </citation>
    <scope>NUCLEOTIDE SEQUENCE</scope>
    <source>
        <strain evidence="1">ChiGjej1B1-24693</strain>
    </source>
</reference>
<reference evidence="1" key="1">
    <citation type="submission" date="2020-10" db="EMBL/GenBank/DDBJ databases">
        <authorList>
            <person name="Gilroy R."/>
        </authorList>
    </citation>
    <scope>NUCLEOTIDE SEQUENCE</scope>
    <source>
        <strain evidence="1">ChiGjej1B1-24693</strain>
    </source>
</reference>
<comment type="caution">
    <text evidence="1">The sequence shown here is derived from an EMBL/GenBank/DDBJ whole genome shotgun (WGS) entry which is preliminary data.</text>
</comment>
<dbReference type="AlphaFoldDB" id="A0A9D1GZB5"/>
<proteinExistence type="predicted"/>
<gene>
    <name evidence="1" type="ORF">IAA98_11395</name>
</gene>
<accession>A0A9D1GZB5</accession>
<dbReference type="InterPro" id="IPR019660">
    <property type="entry name" value="Put_sensory_transdc_reg_YbjN"/>
</dbReference>
<dbReference type="Proteomes" id="UP000886842">
    <property type="component" value="Unassembled WGS sequence"/>
</dbReference>
<name>A0A9D1GZB5_9ACTN</name>
<dbReference type="EMBL" id="DVLP01000336">
    <property type="protein sequence ID" value="HIT76182.1"/>
    <property type="molecule type" value="Genomic_DNA"/>
</dbReference>